<accession>A0A4Z2IPK1</accession>
<evidence type="ECO:0000256" key="1">
    <source>
        <dbReference type="SAM" id="MobiDB-lite"/>
    </source>
</evidence>
<dbReference type="EMBL" id="SRLO01000063">
    <property type="protein sequence ID" value="TNN79598.1"/>
    <property type="molecule type" value="Genomic_DNA"/>
</dbReference>
<reference evidence="2 3" key="1">
    <citation type="submission" date="2019-03" db="EMBL/GenBank/DDBJ databases">
        <title>First draft genome of Liparis tanakae, snailfish: a comprehensive survey of snailfish specific genes.</title>
        <authorList>
            <person name="Kim W."/>
            <person name="Song I."/>
            <person name="Jeong J.-H."/>
            <person name="Kim D."/>
            <person name="Kim S."/>
            <person name="Ryu S."/>
            <person name="Song J.Y."/>
            <person name="Lee S.K."/>
        </authorList>
    </citation>
    <scope>NUCLEOTIDE SEQUENCE [LARGE SCALE GENOMIC DNA]</scope>
    <source>
        <tissue evidence="2">Muscle</tissue>
    </source>
</reference>
<name>A0A4Z2IPK1_9TELE</name>
<keyword evidence="3" id="KW-1185">Reference proteome</keyword>
<proteinExistence type="predicted"/>
<comment type="caution">
    <text evidence="2">The sequence shown here is derived from an EMBL/GenBank/DDBJ whole genome shotgun (WGS) entry which is preliminary data.</text>
</comment>
<organism evidence="2 3">
    <name type="scientific">Liparis tanakae</name>
    <name type="common">Tanaka's snailfish</name>
    <dbReference type="NCBI Taxonomy" id="230148"/>
    <lineage>
        <taxon>Eukaryota</taxon>
        <taxon>Metazoa</taxon>
        <taxon>Chordata</taxon>
        <taxon>Craniata</taxon>
        <taxon>Vertebrata</taxon>
        <taxon>Euteleostomi</taxon>
        <taxon>Actinopterygii</taxon>
        <taxon>Neopterygii</taxon>
        <taxon>Teleostei</taxon>
        <taxon>Neoteleostei</taxon>
        <taxon>Acanthomorphata</taxon>
        <taxon>Eupercaria</taxon>
        <taxon>Perciformes</taxon>
        <taxon>Cottioidei</taxon>
        <taxon>Cottales</taxon>
        <taxon>Liparidae</taxon>
        <taxon>Liparis</taxon>
    </lineage>
</organism>
<evidence type="ECO:0000313" key="3">
    <source>
        <dbReference type="Proteomes" id="UP000314294"/>
    </source>
</evidence>
<protein>
    <submittedName>
        <fullName evidence="2">Uncharacterized protein</fullName>
    </submittedName>
</protein>
<gene>
    <name evidence="2" type="ORF">EYF80_010180</name>
</gene>
<sequence length="179" mass="18925">MEEQRVTLQALRSERRTIFKFPSPGVINPGVASTRAACSRPRCAGGRTPPRSGAARCMWSSGGGAGKNKIQIFYAAKRTPTEELDPDGAALSAATGGGRRHMENGVSCVQRDPARRPGSETLRPGSEARSEQYVGVRYARVCADPGYKAPFLPAAAPSTSDAPLCRRLHGASCPAGLDQ</sequence>
<dbReference type="Proteomes" id="UP000314294">
    <property type="component" value="Unassembled WGS sequence"/>
</dbReference>
<feature type="region of interest" description="Disordered" evidence="1">
    <location>
        <begin position="94"/>
        <end position="130"/>
    </location>
</feature>
<dbReference type="AlphaFoldDB" id="A0A4Z2IPK1"/>
<evidence type="ECO:0000313" key="2">
    <source>
        <dbReference type="EMBL" id="TNN79598.1"/>
    </source>
</evidence>